<proteinExistence type="predicted"/>
<protein>
    <submittedName>
        <fullName evidence="1">Uncharacterized protein</fullName>
    </submittedName>
</protein>
<organism evidence="1 2">
    <name type="scientific">Perkinsus chesapeaki</name>
    <name type="common">Clam parasite</name>
    <name type="synonym">Perkinsus andrewsi</name>
    <dbReference type="NCBI Taxonomy" id="330153"/>
    <lineage>
        <taxon>Eukaryota</taxon>
        <taxon>Sar</taxon>
        <taxon>Alveolata</taxon>
        <taxon>Perkinsozoa</taxon>
        <taxon>Perkinsea</taxon>
        <taxon>Perkinsida</taxon>
        <taxon>Perkinsidae</taxon>
        <taxon>Perkinsus</taxon>
    </lineage>
</organism>
<dbReference type="EMBL" id="JAAPAO010000717">
    <property type="protein sequence ID" value="KAF4654632.1"/>
    <property type="molecule type" value="Genomic_DNA"/>
</dbReference>
<reference evidence="1 2" key="1">
    <citation type="submission" date="2020-04" db="EMBL/GenBank/DDBJ databases">
        <title>Perkinsus chesapeaki whole genome sequence.</title>
        <authorList>
            <person name="Bogema D.R."/>
        </authorList>
    </citation>
    <scope>NUCLEOTIDE SEQUENCE [LARGE SCALE GENOMIC DNA]</scope>
    <source>
        <strain evidence="1">ATCC PRA-425</strain>
    </source>
</reference>
<accession>A0A7J6L627</accession>
<name>A0A7J6L627_PERCH</name>
<sequence length="123" mass="12999">MSQSGVTTLVPILEDSLRPFGLNVMRHTISFTLMLLAMVVGTKSSDILDEQGAGLGMLTDASALSPVRKSQTVRIIRRQTPILTAVVVSVCSGAPRAKNARRTWSAGSTGLGTACLRLTSSLK</sequence>
<evidence type="ECO:0000313" key="1">
    <source>
        <dbReference type="EMBL" id="KAF4654632.1"/>
    </source>
</evidence>
<dbReference type="Proteomes" id="UP000591131">
    <property type="component" value="Unassembled WGS sequence"/>
</dbReference>
<evidence type="ECO:0000313" key="2">
    <source>
        <dbReference type="Proteomes" id="UP000591131"/>
    </source>
</evidence>
<comment type="caution">
    <text evidence="1">The sequence shown here is derived from an EMBL/GenBank/DDBJ whole genome shotgun (WGS) entry which is preliminary data.</text>
</comment>
<dbReference type="AlphaFoldDB" id="A0A7J6L627"/>
<gene>
    <name evidence="1" type="ORF">FOL47_009863</name>
</gene>
<keyword evidence="2" id="KW-1185">Reference proteome</keyword>